<gene>
    <name evidence="2" type="ORF">HMPREF1057_00748</name>
</gene>
<evidence type="ECO:0000313" key="2">
    <source>
        <dbReference type="EMBL" id="EKJ91913.1"/>
    </source>
</evidence>
<dbReference type="InterPro" id="IPR021944">
    <property type="entry name" value="DUF3560"/>
</dbReference>
<comment type="caution">
    <text evidence="2">The sequence shown here is derived from an EMBL/GenBank/DDBJ whole genome shotgun (WGS) entry which is preliminary data.</text>
</comment>
<dbReference type="HOGENOM" id="CLU_066837_0_0_10"/>
<evidence type="ECO:0000256" key="1">
    <source>
        <dbReference type="SAM" id="Coils"/>
    </source>
</evidence>
<dbReference type="Proteomes" id="UP000007995">
    <property type="component" value="Unassembled WGS sequence"/>
</dbReference>
<dbReference type="RefSeq" id="WP_007759689.1">
    <property type="nucleotide sequence ID" value="NZ_AKBZ01000001.1"/>
</dbReference>
<organism evidence="2 3">
    <name type="scientific">Bacteroides finegoldii CL09T03C10</name>
    <dbReference type="NCBI Taxonomy" id="997888"/>
    <lineage>
        <taxon>Bacteria</taxon>
        <taxon>Pseudomonadati</taxon>
        <taxon>Bacteroidota</taxon>
        <taxon>Bacteroidia</taxon>
        <taxon>Bacteroidales</taxon>
        <taxon>Bacteroidaceae</taxon>
        <taxon>Bacteroides</taxon>
    </lineage>
</organism>
<sequence length="263" mass="30301">MNRKERQEARVNRLRELSVNAAKQSTEAHNQSYKMVEHIPPGQPILVGHHSERGHRSVLNRSWNALGKSVKLGEKAGYFERKAEAAENNNSIYLGDDDAVDRLQEKVDALEKAQGMMKAANKIVRSKKLNDIAKVEQLQTLGFSENKAIELTKPDRYGEYGFPSYMLSNNNARIRDAKQRRDRARKLKETEDKEYTINGVRVVENAKENRLQLFFAGIPSKEIRSQLKENNTFRWTPSIGCWQAYLNRWCIERAKVILNSITE</sequence>
<reference evidence="2 3" key="1">
    <citation type="submission" date="2012-02" db="EMBL/GenBank/DDBJ databases">
        <title>The Genome Sequence of Bacteroides finegoldii CL09T03C10.</title>
        <authorList>
            <consortium name="The Broad Institute Genome Sequencing Platform"/>
            <person name="Earl A."/>
            <person name="Ward D."/>
            <person name="Feldgarden M."/>
            <person name="Gevers D."/>
            <person name="Zitomersky N.L."/>
            <person name="Coyne M.J."/>
            <person name="Comstock L.E."/>
            <person name="Young S.K."/>
            <person name="Zeng Q."/>
            <person name="Gargeya S."/>
            <person name="Fitzgerald M."/>
            <person name="Haas B."/>
            <person name="Abouelleil A."/>
            <person name="Alvarado L."/>
            <person name="Arachchi H.M."/>
            <person name="Berlin A."/>
            <person name="Chapman S.B."/>
            <person name="Gearin G."/>
            <person name="Goldberg J."/>
            <person name="Griggs A."/>
            <person name="Gujja S."/>
            <person name="Hansen M."/>
            <person name="Heiman D."/>
            <person name="Howarth C."/>
            <person name="Larimer J."/>
            <person name="Lui A."/>
            <person name="MacDonald P.J.P."/>
            <person name="McCowen C."/>
            <person name="Montmayeur A."/>
            <person name="Murphy C."/>
            <person name="Neiman D."/>
            <person name="Pearson M."/>
            <person name="Priest M."/>
            <person name="Roberts A."/>
            <person name="Saif S."/>
            <person name="Shea T."/>
            <person name="Sisk P."/>
            <person name="Stolte C."/>
            <person name="Sykes S."/>
            <person name="Wortman J."/>
            <person name="Nusbaum C."/>
            <person name="Birren B."/>
        </authorList>
    </citation>
    <scope>NUCLEOTIDE SEQUENCE [LARGE SCALE GENOMIC DNA]</scope>
    <source>
        <strain evidence="2 3">CL09T03C10</strain>
    </source>
</reference>
<protein>
    <recommendedName>
        <fullName evidence="4">DUF3560 domain-containing protein</fullName>
    </recommendedName>
</protein>
<feature type="coiled-coil region" evidence="1">
    <location>
        <begin position="167"/>
        <end position="194"/>
    </location>
</feature>
<dbReference type="AlphaFoldDB" id="K5DG40"/>
<keyword evidence="1" id="KW-0175">Coiled coil</keyword>
<evidence type="ECO:0000313" key="3">
    <source>
        <dbReference type="Proteomes" id="UP000007995"/>
    </source>
</evidence>
<dbReference type="OrthoDB" id="9803716at2"/>
<evidence type="ECO:0008006" key="4">
    <source>
        <dbReference type="Google" id="ProtNLM"/>
    </source>
</evidence>
<accession>K5DG40</accession>
<proteinExistence type="predicted"/>
<name>K5DG40_9BACE</name>
<dbReference type="EMBL" id="AGXW01000002">
    <property type="protein sequence ID" value="EKJ91913.1"/>
    <property type="molecule type" value="Genomic_DNA"/>
</dbReference>
<dbReference type="Pfam" id="PF12083">
    <property type="entry name" value="DUF3560"/>
    <property type="match status" value="1"/>
</dbReference>